<evidence type="ECO:0000256" key="2">
    <source>
        <dbReference type="ARBA" id="ARBA00022650"/>
    </source>
</evidence>
<proteinExistence type="inferred from homology"/>
<comment type="catalytic activity">
    <reaction evidence="6">
        <text>L-proline + NAD(+) = (S)-1-pyrroline-5-carboxylate + NADH + 2 H(+)</text>
        <dbReference type="Rhea" id="RHEA:14105"/>
        <dbReference type="ChEBI" id="CHEBI:15378"/>
        <dbReference type="ChEBI" id="CHEBI:17388"/>
        <dbReference type="ChEBI" id="CHEBI:57540"/>
        <dbReference type="ChEBI" id="CHEBI:57945"/>
        <dbReference type="ChEBI" id="CHEBI:60039"/>
        <dbReference type="EC" id="1.5.1.2"/>
    </reaction>
</comment>
<keyword evidence="6" id="KW-0028">Amino-acid biosynthesis</keyword>
<dbReference type="UniPathway" id="UPA00098">
    <property type="reaction ID" value="UER00361"/>
</dbReference>
<dbReference type="HAMAP" id="MF_01925">
    <property type="entry name" value="P5C_reductase"/>
    <property type="match status" value="1"/>
</dbReference>
<reference evidence="12" key="1">
    <citation type="submission" date="2019-03" db="EMBL/GenBank/DDBJ databases">
        <title>Weissella sp. 26KH-42 Genome sequencing.</title>
        <authorList>
            <person name="Heo J."/>
            <person name="Kim S.-J."/>
            <person name="Kim J.-S."/>
            <person name="Hong S.-B."/>
            <person name="Kwon S.-W."/>
        </authorList>
    </citation>
    <scope>NUCLEOTIDE SEQUENCE [LARGE SCALE GENOMIC DNA]</scope>
    <source>
        <strain evidence="12">26KH-42</strain>
    </source>
</reference>
<dbReference type="RefSeq" id="WP_133362932.1">
    <property type="nucleotide sequence ID" value="NZ_CP037940.1"/>
</dbReference>
<dbReference type="EC" id="1.5.1.2" evidence="6 7"/>
<dbReference type="Proteomes" id="UP000292886">
    <property type="component" value="Chromosome"/>
</dbReference>
<evidence type="ECO:0000256" key="6">
    <source>
        <dbReference type="HAMAP-Rule" id="MF_01925"/>
    </source>
</evidence>
<dbReference type="GO" id="GO:0005737">
    <property type="term" value="C:cytoplasm"/>
    <property type="evidence" value="ECO:0007669"/>
    <property type="project" value="UniProtKB-SubCell"/>
</dbReference>
<keyword evidence="4 6" id="KW-0560">Oxidoreductase</keyword>
<dbReference type="Gene3D" id="3.40.50.720">
    <property type="entry name" value="NAD(P)-binding Rossmann-like Domain"/>
    <property type="match status" value="1"/>
</dbReference>
<evidence type="ECO:0000259" key="9">
    <source>
        <dbReference type="Pfam" id="PF03807"/>
    </source>
</evidence>
<evidence type="ECO:0000256" key="4">
    <source>
        <dbReference type="ARBA" id="ARBA00023002"/>
    </source>
</evidence>
<dbReference type="EMBL" id="CP037940">
    <property type="protein sequence ID" value="QBO35853.1"/>
    <property type="molecule type" value="Genomic_DNA"/>
</dbReference>
<dbReference type="InterPro" id="IPR000304">
    <property type="entry name" value="Pyrroline-COOH_reductase"/>
</dbReference>
<dbReference type="PANTHER" id="PTHR11645:SF0">
    <property type="entry name" value="PYRROLINE-5-CARBOXYLATE REDUCTASE 3"/>
    <property type="match status" value="1"/>
</dbReference>
<keyword evidence="2 6" id="KW-0641">Proline biosynthesis</keyword>
<dbReference type="GO" id="GO:0004735">
    <property type="term" value="F:pyrroline-5-carboxylate reductase activity"/>
    <property type="evidence" value="ECO:0007669"/>
    <property type="project" value="UniProtKB-UniRule"/>
</dbReference>
<dbReference type="Pfam" id="PF03807">
    <property type="entry name" value="F420_oxidored"/>
    <property type="match status" value="1"/>
</dbReference>
<evidence type="ECO:0000256" key="7">
    <source>
        <dbReference type="NCBIfam" id="TIGR00112"/>
    </source>
</evidence>
<dbReference type="InterPro" id="IPR008927">
    <property type="entry name" value="6-PGluconate_DH-like_C_sf"/>
</dbReference>
<dbReference type="GO" id="GO:0055129">
    <property type="term" value="P:L-proline biosynthetic process"/>
    <property type="evidence" value="ECO:0007669"/>
    <property type="project" value="UniProtKB-UniRule"/>
</dbReference>
<sequence>MELGFIGGGQMAQAMITGLLQNDSTQKIYIHGGASNRTEAYAASAGIEYLPSNEAVVAASDIIVLAVLPQQLKAVATEIRTKIADRVVVSVLGGVSLETLADQLGYDTLILRTLPNVNVAVNSGMIAIAGNNNLQRHPEAREQVRSFLGTLGSTMPLPETEFSTFSALAGSSPAFIELFVDAMAQAGVKHGMDKDMATQIVAQAMIGTARMIQTSPQSPRDLAAAVSSPGGSTIAGFLAMEEAGLTSAVVKGIDATITKDQSVE</sequence>
<dbReference type="InterPro" id="IPR029036">
    <property type="entry name" value="P5CR_dimer"/>
</dbReference>
<evidence type="ECO:0000256" key="3">
    <source>
        <dbReference type="ARBA" id="ARBA00022857"/>
    </source>
</evidence>
<feature type="binding site" evidence="8">
    <location>
        <begin position="66"/>
        <end position="69"/>
    </location>
    <ligand>
        <name>NADP(+)</name>
        <dbReference type="ChEBI" id="CHEBI:58349"/>
    </ligand>
</feature>
<comment type="similarity">
    <text evidence="1 6">Belongs to the pyrroline-5-carboxylate reductase family.</text>
</comment>
<dbReference type="Pfam" id="PF14748">
    <property type="entry name" value="P5CR_dimer"/>
    <property type="match status" value="1"/>
</dbReference>
<dbReference type="PANTHER" id="PTHR11645">
    <property type="entry name" value="PYRROLINE-5-CARBOXYLATE REDUCTASE"/>
    <property type="match status" value="1"/>
</dbReference>
<dbReference type="InterPro" id="IPR036291">
    <property type="entry name" value="NAD(P)-bd_dom_sf"/>
</dbReference>
<dbReference type="FunFam" id="1.10.3730.10:FF:000001">
    <property type="entry name" value="Pyrroline-5-carboxylate reductase"/>
    <property type="match status" value="1"/>
</dbReference>
<keyword evidence="6" id="KW-0963">Cytoplasm</keyword>
<keyword evidence="12" id="KW-1185">Reference proteome</keyword>
<comment type="subcellular location">
    <subcellularLocation>
        <location evidence="6">Cytoplasm</location>
    </subcellularLocation>
</comment>
<evidence type="ECO:0000256" key="1">
    <source>
        <dbReference type="ARBA" id="ARBA00005525"/>
    </source>
</evidence>
<feature type="domain" description="Pyrroline-5-carboxylate reductase dimerisation" evidence="10">
    <location>
        <begin position="159"/>
        <end position="261"/>
    </location>
</feature>
<dbReference type="PIRSF" id="PIRSF000193">
    <property type="entry name" value="Pyrrol-5-carb_rd"/>
    <property type="match status" value="1"/>
</dbReference>
<dbReference type="SUPFAM" id="SSF48179">
    <property type="entry name" value="6-phosphogluconate dehydrogenase C-terminal domain-like"/>
    <property type="match status" value="1"/>
</dbReference>
<feature type="binding site" evidence="8">
    <location>
        <position position="53"/>
    </location>
    <ligand>
        <name>NADPH</name>
        <dbReference type="ChEBI" id="CHEBI:57783"/>
    </ligand>
</feature>
<comment type="pathway">
    <text evidence="6">Amino-acid biosynthesis; L-proline biosynthesis; L-proline from L-glutamate 5-semialdehyde: step 1/1.</text>
</comment>
<gene>
    <name evidence="6 11" type="primary">proC</name>
    <name evidence="11" type="ORF">EQG49_04915</name>
</gene>
<keyword evidence="3 6" id="KW-0521">NADP</keyword>
<evidence type="ECO:0000313" key="11">
    <source>
        <dbReference type="EMBL" id="QBO35853.1"/>
    </source>
</evidence>
<comment type="catalytic activity">
    <reaction evidence="6">
        <text>L-proline + NADP(+) = (S)-1-pyrroline-5-carboxylate + NADPH + 2 H(+)</text>
        <dbReference type="Rhea" id="RHEA:14109"/>
        <dbReference type="ChEBI" id="CHEBI:15378"/>
        <dbReference type="ChEBI" id="CHEBI:17388"/>
        <dbReference type="ChEBI" id="CHEBI:57783"/>
        <dbReference type="ChEBI" id="CHEBI:58349"/>
        <dbReference type="ChEBI" id="CHEBI:60039"/>
        <dbReference type="EC" id="1.5.1.2"/>
    </reaction>
</comment>
<organism evidence="11 12">
    <name type="scientific">Periweissella cryptocerci</name>
    <dbReference type="NCBI Taxonomy" id="2506420"/>
    <lineage>
        <taxon>Bacteria</taxon>
        <taxon>Bacillati</taxon>
        <taxon>Bacillota</taxon>
        <taxon>Bacilli</taxon>
        <taxon>Lactobacillales</taxon>
        <taxon>Lactobacillaceae</taxon>
        <taxon>Periweissella</taxon>
    </lineage>
</organism>
<evidence type="ECO:0000313" key="12">
    <source>
        <dbReference type="Proteomes" id="UP000292886"/>
    </source>
</evidence>
<dbReference type="Gene3D" id="1.10.3730.10">
    <property type="entry name" value="ProC C-terminal domain-like"/>
    <property type="match status" value="1"/>
</dbReference>
<name>A0A4P6YT79_9LACO</name>
<dbReference type="OrthoDB" id="9805754at2"/>
<evidence type="ECO:0000256" key="8">
    <source>
        <dbReference type="PIRSR" id="PIRSR000193-1"/>
    </source>
</evidence>
<dbReference type="NCBIfam" id="TIGR00112">
    <property type="entry name" value="proC"/>
    <property type="match status" value="1"/>
</dbReference>
<accession>A0A4P6YT79</accession>
<protein>
    <recommendedName>
        <fullName evidence="6 7">Pyrroline-5-carboxylate reductase</fullName>
        <shortName evidence="6">P5C reductase</shortName>
        <shortName evidence="6">P5CR</shortName>
        <ecNumber evidence="6 7">1.5.1.2</ecNumber>
    </recommendedName>
    <alternativeName>
        <fullName evidence="6">PCA reductase</fullName>
    </alternativeName>
</protein>
<feature type="domain" description="Pyrroline-5-carboxylate reductase catalytic N-terminal" evidence="9">
    <location>
        <begin position="3"/>
        <end position="92"/>
    </location>
</feature>
<dbReference type="AlphaFoldDB" id="A0A4P6YT79"/>
<dbReference type="SUPFAM" id="SSF51735">
    <property type="entry name" value="NAD(P)-binding Rossmann-fold domains"/>
    <property type="match status" value="1"/>
</dbReference>
<dbReference type="KEGG" id="wei:EQG49_04915"/>
<comment type="function">
    <text evidence="5 6">Catalyzes the reduction of 1-pyrroline-5-carboxylate (PCA) to L-proline.</text>
</comment>
<evidence type="ECO:0000256" key="5">
    <source>
        <dbReference type="ARBA" id="ARBA00058118"/>
    </source>
</evidence>
<dbReference type="InterPro" id="IPR028939">
    <property type="entry name" value="P5C_Rdtase_cat_N"/>
</dbReference>
<feature type="binding site" evidence="8">
    <location>
        <begin position="6"/>
        <end position="11"/>
    </location>
    <ligand>
        <name>NADP(+)</name>
        <dbReference type="ChEBI" id="CHEBI:58349"/>
    </ligand>
</feature>
<evidence type="ECO:0000259" key="10">
    <source>
        <dbReference type="Pfam" id="PF14748"/>
    </source>
</evidence>